<dbReference type="RefSeq" id="WP_271994331.1">
    <property type="nucleotide sequence ID" value="NZ_JAQNDN010000001.1"/>
</dbReference>
<dbReference type="SUPFAM" id="SSF49590">
    <property type="entry name" value="PHL pollen allergen"/>
    <property type="match status" value="1"/>
</dbReference>
<keyword evidence="5" id="KW-1185">Reference proteome</keyword>
<organism evidence="4 5">
    <name type="scientific">Nannocystis radixulma</name>
    <dbReference type="NCBI Taxonomy" id="2995305"/>
    <lineage>
        <taxon>Bacteria</taxon>
        <taxon>Pseudomonadati</taxon>
        <taxon>Myxococcota</taxon>
        <taxon>Polyangia</taxon>
        <taxon>Nannocystales</taxon>
        <taxon>Nannocystaceae</taxon>
        <taxon>Nannocystis</taxon>
    </lineage>
</organism>
<dbReference type="NCBIfam" id="NF041144">
    <property type="entry name" value="expansin_EXLX1"/>
    <property type="match status" value="1"/>
</dbReference>
<evidence type="ECO:0000256" key="2">
    <source>
        <dbReference type="SAM" id="MobiDB-lite"/>
    </source>
</evidence>
<dbReference type="PANTHER" id="PTHR31836:SF21">
    <property type="entry name" value="EXPANSIN-LIKE PROTEIN 7"/>
    <property type="match status" value="1"/>
</dbReference>
<dbReference type="InterPro" id="IPR051477">
    <property type="entry name" value="Expansin_CellWall"/>
</dbReference>
<keyword evidence="1" id="KW-0732">Signal</keyword>
<evidence type="ECO:0000313" key="4">
    <source>
        <dbReference type="EMBL" id="MDC0666700.1"/>
    </source>
</evidence>
<evidence type="ECO:0000313" key="5">
    <source>
        <dbReference type="Proteomes" id="UP001217838"/>
    </source>
</evidence>
<feature type="region of interest" description="Disordered" evidence="2">
    <location>
        <begin position="16"/>
        <end position="127"/>
    </location>
</feature>
<dbReference type="PROSITE" id="PS50842">
    <property type="entry name" value="EXPANSIN_EG45"/>
    <property type="match status" value="1"/>
</dbReference>
<feature type="compositionally biased region" description="Low complexity" evidence="2">
    <location>
        <begin position="68"/>
        <end position="110"/>
    </location>
</feature>
<feature type="compositionally biased region" description="Polar residues" evidence="2">
    <location>
        <begin position="49"/>
        <end position="63"/>
    </location>
</feature>
<evidence type="ECO:0000259" key="3">
    <source>
        <dbReference type="PROSITE" id="PS50842"/>
    </source>
</evidence>
<dbReference type="Proteomes" id="UP001217838">
    <property type="component" value="Unassembled WGS sequence"/>
</dbReference>
<proteinExistence type="predicted"/>
<dbReference type="InterPro" id="IPR007112">
    <property type="entry name" value="Expansin/allergen_DPBB_dom"/>
</dbReference>
<gene>
    <name evidence="4" type="ORF">POL58_03090</name>
</gene>
<comment type="caution">
    <text evidence="4">The sequence shown here is derived from an EMBL/GenBank/DDBJ whole genome shotgun (WGS) entry which is preliminary data.</text>
</comment>
<dbReference type="InterPro" id="IPR049818">
    <property type="entry name" value="Expansin_EXLX1-like"/>
</dbReference>
<dbReference type="Gene3D" id="2.60.40.760">
    <property type="entry name" value="Expansin, cellulose-binding-like domain"/>
    <property type="match status" value="1"/>
</dbReference>
<feature type="domain" description="Expansin-like EG45" evidence="3">
    <location>
        <begin position="144"/>
        <end position="233"/>
    </location>
</feature>
<protein>
    <submittedName>
        <fullName evidence="4">Expansin EXLX1 family cellulose-binding protein</fullName>
    </submittedName>
</protein>
<dbReference type="EMBL" id="JAQNDN010000001">
    <property type="protein sequence ID" value="MDC0666700.1"/>
    <property type="molecule type" value="Genomic_DNA"/>
</dbReference>
<dbReference type="Pfam" id="PF03330">
    <property type="entry name" value="DPBB_1"/>
    <property type="match status" value="1"/>
</dbReference>
<dbReference type="CDD" id="cd22272">
    <property type="entry name" value="DPBB_EXLX1-like"/>
    <property type="match status" value="1"/>
</dbReference>
<dbReference type="PANTHER" id="PTHR31836">
    <property type="match status" value="1"/>
</dbReference>
<evidence type="ECO:0000256" key="1">
    <source>
        <dbReference type="ARBA" id="ARBA00022729"/>
    </source>
</evidence>
<accession>A0ABT5AZ27</accession>
<dbReference type="SUPFAM" id="SSF50685">
    <property type="entry name" value="Barwin-like endoglucanases"/>
    <property type="match status" value="1"/>
</dbReference>
<reference evidence="4 5" key="1">
    <citation type="submission" date="2022-11" db="EMBL/GenBank/DDBJ databases">
        <title>Minimal conservation of predation-associated metabolite biosynthetic gene clusters underscores biosynthetic potential of Myxococcota including descriptions for ten novel species: Archangium lansinium sp. nov., Myxococcus landrumus sp. nov., Nannocystis bai.</title>
        <authorList>
            <person name="Ahearne A."/>
            <person name="Stevens C."/>
            <person name="Dowd S."/>
        </authorList>
    </citation>
    <scope>NUCLEOTIDE SEQUENCE [LARGE SCALE GENOMIC DNA]</scope>
    <source>
        <strain evidence="4 5">NCELM</strain>
    </source>
</reference>
<sequence>MSARRFEWAAILLCTACPGGSGDSESSTTGSGSATATNETTGATDPTGDQTSEGPSSPATSAAPTGEPTTSAGPTSGETSSGPTSGETSSGPTSGETSGETTSGETSSGETTGGPGTGSETTGGLACESEDHAGKATYYAANGGGHCSFAANPGDDMVAAMNAPDYMASAVCGACVQVDGPDGQIVVRIVDSCPECVAGHIDLDEDAFPMIADKDLGDVPVTWRYVSCPLDGPIVYQFKEGSSQWWTAVQIRNHRNAIATVEFKDAMDQWQGLERVDYNYFIAETGMGPGPYALRVTDVHGNTLEDSGIPLVEAGEAPGAGQFPPCAP</sequence>
<name>A0ABT5AZ27_9BACT</name>
<dbReference type="Gene3D" id="2.40.40.10">
    <property type="entry name" value="RlpA-like domain"/>
    <property type="match status" value="1"/>
</dbReference>
<dbReference type="InterPro" id="IPR036749">
    <property type="entry name" value="Expansin_CBD_sf"/>
</dbReference>
<feature type="compositionally biased region" description="Low complexity" evidence="2">
    <location>
        <begin position="23"/>
        <end position="48"/>
    </location>
</feature>
<dbReference type="InterPro" id="IPR009009">
    <property type="entry name" value="RlpA-like_DPBB"/>
</dbReference>
<dbReference type="InterPro" id="IPR036908">
    <property type="entry name" value="RlpA-like_sf"/>
</dbReference>